<dbReference type="AlphaFoldDB" id="A0A3B0VF92"/>
<reference evidence="1" key="1">
    <citation type="submission" date="2018-06" db="EMBL/GenBank/DDBJ databases">
        <authorList>
            <person name="Zhirakovskaya E."/>
        </authorList>
    </citation>
    <scope>NUCLEOTIDE SEQUENCE</scope>
</reference>
<evidence type="ECO:0000313" key="1">
    <source>
        <dbReference type="EMBL" id="VAW39320.1"/>
    </source>
</evidence>
<organism evidence="1">
    <name type="scientific">hydrothermal vent metagenome</name>
    <dbReference type="NCBI Taxonomy" id="652676"/>
    <lineage>
        <taxon>unclassified sequences</taxon>
        <taxon>metagenomes</taxon>
        <taxon>ecological metagenomes</taxon>
    </lineage>
</organism>
<proteinExistence type="predicted"/>
<accession>A0A3B0VF92</accession>
<sequence length="257" mass="29357">MNTYLFFRNCLTLRDNEVGSDQVADLLYEAQKGQLVCQACFMTLMEMFYRIWKDEGEMAGRLAYEQCVALPISPKPMNKKTPSSDWAAIESKLKRETKATLIQLVRELTAVSPTTHRFLHTRYLTKQTAAQQIAPYRQLIKAQFVISEWDNSVGWNFVEVQKAIDDYDQSSQGDEIGLCELLVVALETAVSFADSLNLQADDFDSDVTELAERCADHLYDQPQLLPKYVRRLKKVAQKGDVLGYYALGESFDKLLRL</sequence>
<protein>
    <submittedName>
        <fullName evidence="1">Uncharacterized protein</fullName>
    </submittedName>
</protein>
<name>A0A3B0VF92_9ZZZZ</name>
<gene>
    <name evidence="1" type="ORF">MNBD_CHLOROFLEXI01-858</name>
</gene>
<dbReference type="EMBL" id="UOEU01000738">
    <property type="protein sequence ID" value="VAW39320.1"/>
    <property type="molecule type" value="Genomic_DNA"/>
</dbReference>